<keyword evidence="1" id="KW-1133">Transmembrane helix</keyword>
<feature type="signal peptide" evidence="2">
    <location>
        <begin position="1"/>
        <end position="17"/>
    </location>
</feature>
<sequence>MLKFIILLLFAAGRSHTYTRFNTTCTVPDTPVNFVSSPDSRGTLNILWSCLFTIFACTWSIQHLNIPEQRDQVQEPLQNRLDKIDFLEQKPNFCRRLWYDIRSGAKGCWSSVTGSIPGFSTNLKWMVFTILGPEFIMGKAIGDFVVARAVKRDMHGFAVIDNVEWGLTHGFFAMMGGFTMVVREGQQQPETRQEDGHDNRQPQISEEGRIAAAPVIEHANAKKKTPPVKVLIPELGPQGLTKSYILGSKDIFEMRRERVMKRLPMITTAEIHDKSKANSFVKLVAIVQILWTAIQVIVRAAKGLAIAQLELVVTAFSVCAVVTYIFLVPKPQGAQVPLPLIEADSERHVNWIGNTTESAPLRILFIPGTDPYLQIRNPPNARIPNDSIIKGNFPVYALGMSIGGVVFGAVHVAGWNLHFPTPLEERLWHISSILSTCLMPIAFLPYLIFIVNDKLLSFGENPTLRMQWWGFVSVLIYILARLALLVETFRALASLPPDAFVSTWVSNIPNLN</sequence>
<gene>
    <name evidence="3" type="ORF">HRG_09467</name>
</gene>
<dbReference type="Proteomes" id="UP000824596">
    <property type="component" value="Unassembled WGS sequence"/>
</dbReference>
<dbReference type="EMBL" id="JAIZPD010000012">
    <property type="protein sequence ID" value="KAH0959685.1"/>
    <property type="molecule type" value="Genomic_DNA"/>
</dbReference>
<protein>
    <submittedName>
        <fullName evidence="3">Uncharacterized protein</fullName>
    </submittedName>
</protein>
<keyword evidence="2" id="KW-0732">Signal</keyword>
<comment type="caution">
    <text evidence="3">The sequence shown here is derived from an EMBL/GenBank/DDBJ whole genome shotgun (WGS) entry which is preliminary data.</text>
</comment>
<feature type="transmembrane region" description="Helical" evidence="1">
    <location>
        <begin position="305"/>
        <end position="327"/>
    </location>
</feature>
<keyword evidence="1" id="KW-0812">Transmembrane</keyword>
<dbReference type="RefSeq" id="XP_044717198.1">
    <property type="nucleotide sequence ID" value="XM_044867938.1"/>
</dbReference>
<proteinExistence type="predicted"/>
<dbReference type="OrthoDB" id="3061561at2759"/>
<name>A0A9P8MR29_9HYPO</name>
<feature type="transmembrane region" description="Helical" evidence="1">
    <location>
        <begin position="393"/>
        <end position="415"/>
    </location>
</feature>
<feature type="transmembrane region" description="Helical" evidence="1">
    <location>
        <begin position="468"/>
        <end position="486"/>
    </location>
</feature>
<evidence type="ECO:0000256" key="2">
    <source>
        <dbReference type="SAM" id="SignalP"/>
    </source>
</evidence>
<reference evidence="3" key="1">
    <citation type="submission" date="2021-09" db="EMBL/GenBank/DDBJ databases">
        <title>A high-quality genome of the endoparasitic fungus Hirsutella rhossiliensis with a comparison of Hirsutella genomes reveals transposable elements contributing to genome size variation.</title>
        <authorList>
            <person name="Lin R."/>
            <person name="Jiao Y."/>
            <person name="Sun X."/>
            <person name="Ling J."/>
            <person name="Xie B."/>
            <person name="Cheng X."/>
        </authorList>
    </citation>
    <scope>NUCLEOTIDE SEQUENCE</scope>
    <source>
        <strain evidence="3">HR02</strain>
    </source>
</reference>
<dbReference type="PANTHER" id="PTHR35043">
    <property type="entry name" value="TRANSCRIPTION FACTOR DOMAIN-CONTAINING PROTEIN"/>
    <property type="match status" value="1"/>
</dbReference>
<accession>A0A9P8MR29</accession>
<keyword evidence="4" id="KW-1185">Reference proteome</keyword>
<feature type="chain" id="PRO_5040390900" evidence="2">
    <location>
        <begin position="18"/>
        <end position="512"/>
    </location>
</feature>
<evidence type="ECO:0000313" key="4">
    <source>
        <dbReference type="Proteomes" id="UP000824596"/>
    </source>
</evidence>
<dbReference type="GeneID" id="68358596"/>
<dbReference type="PANTHER" id="PTHR35043:SF7">
    <property type="entry name" value="TRANSCRIPTION FACTOR DOMAIN-CONTAINING PROTEIN"/>
    <property type="match status" value="1"/>
</dbReference>
<feature type="transmembrane region" description="Helical" evidence="1">
    <location>
        <begin position="427"/>
        <end position="448"/>
    </location>
</feature>
<evidence type="ECO:0000256" key="1">
    <source>
        <dbReference type="SAM" id="Phobius"/>
    </source>
</evidence>
<keyword evidence="1" id="KW-0472">Membrane</keyword>
<evidence type="ECO:0000313" key="3">
    <source>
        <dbReference type="EMBL" id="KAH0959685.1"/>
    </source>
</evidence>
<organism evidence="3 4">
    <name type="scientific">Hirsutella rhossiliensis</name>
    <dbReference type="NCBI Taxonomy" id="111463"/>
    <lineage>
        <taxon>Eukaryota</taxon>
        <taxon>Fungi</taxon>
        <taxon>Dikarya</taxon>
        <taxon>Ascomycota</taxon>
        <taxon>Pezizomycotina</taxon>
        <taxon>Sordariomycetes</taxon>
        <taxon>Hypocreomycetidae</taxon>
        <taxon>Hypocreales</taxon>
        <taxon>Ophiocordycipitaceae</taxon>
        <taxon>Hirsutella</taxon>
    </lineage>
</organism>
<dbReference type="AlphaFoldDB" id="A0A9P8MR29"/>